<keyword evidence="8" id="KW-0963">Cytoplasm</keyword>
<dbReference type="InterPro" id="IPR008283">
    <property type="entry name" value="Peptidase_M17_N"/>
</dbReference>
<dbReference type="CDD" id="cd00433">
    <property type="entry name" value="Peptidase_M17"/>
    <property type="match status" value="1"/>
</dbReference>
<keyword evidence="6 8" id="KW-0378">Hydrolase</keyword>
<comment type="caution">
    <text evidence="10">The sequence shown here is derived from an EMBL/GenBank/DDBJ whole genome shotgun (WGS) entry which is preliminary data.</text>
</comment>
<dbReference type="EC" id="3.4.11.10" evidence="8"/>
<evidence type="ECO:0000256" key="3">
    <source>
        <dbReference type="ARBA" id="ARBA00009528"/>
    </source>
</evidence>
<dbReference type="eggNOG" id="COG0260">
    <property type="taxonomic scope" value="Bacteria"/>
</dbReference>
<keyword evidence="7 8" id="KW-0464">Manganese</keyword>
<feature type="binding site" evidence="8">
    <location>
        <position position="262"/>
    </location>
    <ligand>
        <name>Mn(2+)</name>
        <dbReference type="ChEBI" id="CHEBI:29035"/>
        <label>2</label>
    </ligand>
</feature>
<dbReference type="NCBIfam" id="NF002073">
    <property type="entry name" value="PRK00913.1-2"/>
    <property type="match status" value="1"/>
</dbReference>
<keyword evidence="11" id="KW-1185">Reference proteome</keyword>
<proteinExistence type="inferred from homology"/>
<sequence>MDIHFITNCEIEPEVDCLVIPAWENEVHVAINSSLIALEDQTSLNLINDRGTISGKDLFYLPTPMSAYRGILILGLGKKEGDMSHKFRNAAGKAVGLLQKYKKHHLLLELEHAPELQTRHFVAAVNLAQYEHTAFKTKASETIKVDNLCVHLCTSKEITIEQIKANRAQTFTECANYARDLGNAPGNALTPKILAEKARELAKETESEIEVLGETDMEKLGMGALLSVSQGSSEEAQLITLKHTHPSASKTVAIVGKGLTFDAGGTSLKPSKGMQDMKFDMCGAAAVLGAFKAICECNAAINVVCVVPSSENLINGDATKPGDIVTSYSGKTIEIYNTDAEGRLILCDAMAYTVEKHKPDVMVDVATLTGAAIVALGHEMAAVISEDEELQGELIEAGKQVHERLWPLPINDDYKSLLKGKDADLCNIGPPYAGTVTAACFLSNFTGDTRWAHLDIAGTAWGMKGCSYINENLASGFGARLLAKWLMNISE</sequence>
<dbReference type="AlphaFoldDB" id="A6DR69"/>
<comment type="catalytic activity">
    <reaction evidence="2 8">
        <text>Release of an N-terminal amino acid, preferentially leucine, but not glutamic or aspartic acids.</text>
        <dbReference type="EC" id="3.4.11.10"/>
    </reaction>
</comment>
<dbReference type="Proteomes" id="UP000004947">
    <property type="component" value="Unassembled WGS sequence"/>
</dbReference>
<dbReference type="GO" id="GO:0030145">
    <property type="term" value="F:manganese ion binding"/>
    <property type="evidence" value="ECO:0007669"/>
    <property type="project" value="UniProtKB-UniRule"/>
</dbReference>
<protein>
    <recommendedName>
        <fullName evidence="8">Probable cytosol aminopeptidase</fullName>
        <ecNumber evidence="8">3.4.11.1</ecNumber>
    </recommendedName>
    <alternativeName>
        <fullName evidence="8">Leucine aminopeptidase</fullName>
        <shortName evidence="8">LAP</shortName>
        <ecNumber evidence="8">3.4.11.10</ecNumber>
    </alternativeName>
    <alternativeName>
        <fullName evidence="8">Leucyl aminopeptidase</fullName>
    </alternativeName>
</protein>
<dbReference type="STRING" id="313628.LNTAR_01377"/>
<dbReference type="PRINTS" id="PR00481">
    <property type="entry name" value="LAMNOPPTDASE"/>
</dbReference>
<feature type="binding site" evidence="8">
    <location>
        <position position="257"/>
    </location>
    <ligand>
        <name>Mn(2+)</name>
        <dbReference type="ChEBI" id="CHEBI:29035"/>
        <label>2</label>
    </ligand>
</feature>
<feature type="binding site" evidence="8">
    <location>
        <position position="280"/>
    </location>
    <ligand>
        <name>Mn(2+)</name>
        <dbReference type="ChEBI" id="CHEBI:29035"/>
        <label>2</label>
    </ligand>
</feature>
<comment type="cofactor">
    <cofactor evidence="8">
        <name>Mn(2+)</name>
        <dbReference type="ChEBI" id="CHEBI:29035"/>
    </cofactor>
    <text evidence="8">Binds 2 manganese ions per subunit.</text>
</comment>
<dbReference type="EMBL" id="ABCK01000023">
    <property type="protein sequence ID" value="EDM25816.1"/>
    <property type="molecule type" value="Genomic_DNA"/>
</dbReference>
<dbReference type="NCBIfam" id="NF002074">
    <property type="entry name" value="PRK00913.1-4"/>
    <property type="match status" value="1"/>
</dbReference>
<dbReference type="RefSeq" id="WP_007280341.1">
    <property type="nucleotide sequence ID" value="NZ_ABCK01000023.1"/>
</dbReference>
<comment type="catalytic activity">
    <reaction evidence="1 8">
        <text>Release of an N-terminal amino acid, Xaa-|-Yaa-, in which Xaa is preferably Leu, but may be other amino acids including Pro although not Arg or Lys, and Yaa may be Pro. Amino acid amides and methyl esters are also readily hydrolyzed, but rates on arylamides are exceedingly low.</text>
        <dbReference type="EC" id="3.4.11.1"/>
    </reaction>
</comment>
<evidence type="ECO:0000256" key="8">
    <source>
        <dbReference type="HAMAP-Rule" id="MF_00181"/>
    </source>
</evidence>
<comment type="subcellular location">
    <subcellularLocation>
        <location evidence="8">Cytoplasm</location>
    </subcellularLocation>
</comment>
<feature type="binding site" evidence="8">
    <location>
        <position position="339"/>
    </location>
    <ligand>
        <name>Mn(2+)</name>
        <dbReference type="ChEBI" id="CHEBI:29035"/>
        <label>1</label>
    </ligand>
</feature>
<dbReference type="PROSITE" id="PS00631">
    <property type="entry name" value="CYTOSOL_AP"/>
    <property type="match status" value="1"/>
</dbReference>
<evidence type="ECO:0000259" key="9">
    <source>
        <dbReference type="PROSITE" id="PS00631"/>
    </source>
</evidence>
<feature type="active site" evidence="8">
    <location>
        <position position="343"/>
    </location>
</feature>
<comment type="function">
    <text evidence="8">Presumably involved in the processing and regular turnover of intracellular proteins. Catalyzes the removal of unsubstituted N-terminal amino acids from various peptides.</text>
</comment>
<dbReference type="Pfam" id="PF02789">
    <property type="entry name" value="Peptidase_M17_N"/>
    <property type="match status" value="1"/>
</dbReference>
<feature type="domain" description="Cytosol aminopeptidase" evidence="9">
    <location>
        <begin position="337"/>
        <end position="344"/>
    </location>
</feature>
<dbReference type="Gene3D" id="3.40.630.10">
    <property type="entry name" value="Zn peptidases"/>
    <property type="match status" value="1"/>
</dbReference>
<dbReference type="SUPFAM" id="SSF52949">
    <property type="entry name" value="Macro domain-like"/>
    <property type="match status" value="1"/>
</dbReference>
<feature type="binding site" evidence="8">
    <location>
        <position position="262"/>
    </location>
    <ligand>
        <name>Mn(2+)</name>
        <dbReference type="ChEBI" id="CHEBI:29035"/>
        <label>1</label>
    </ligand>
</feature>
<evidence type="ECO:0000313" key="10">
    <source>
        <dbReference type="EMBL" id="EDM25816.1"/>
    </source>
</evidence>
<dbReference type="SUPFAM" id="SSF53187">
    <property type="entry name" value="Zn-dependent exopeptidases"/>
    <property type="match status" value="1"/>
</dbReference>
<evidence type="ECO:0000313" key="11">
    <source>
        <dbReference type="Proteomes" id="UP000004947"/>
    </source>
</evidence>
<evidence type="ECO:0000256" key="4">
    <source>
        <dbReference type="ARBA" id="ARBA00022438"/>
    </source>
</evidence>
<accession>A6DR69</accession>
<dbReference type="HAMAP" id="MF_00181">
    <property type="entry name" value="Cytosol_peptidase_M17"/>
    <property type="match status" value="1"/>
</dbReference>
<comment type="similarity">
    <text evidence="3 8">Belongs to the peptidase M17 family.</text>
</comment>
<keyword evidence="4 8" id="KW-0031">Aminopeptidase</keyword>
<dbReference type="PANTHER" id="PTHR11963:SF23">
    <property type="entry name" value="CYTOSOL AMINOPEPTIDASE"/>
    <property type="match status" value="1"/>
</dbReference>
<evidence type="ECO:0000256" key="1">
    <source>
        <dbReference type="ARBA" id="ARBA00000135"/>
    </source>
</evidence>
<dbReference type="InterPro" id="IPR000819">
    <property type="entry name" value="Peptidase_M17_C"/>
</dbReference>
<organism evidence="10 11">
    <name type="scientific">Lentisphaera araneosa HTCC2155</name>
    <dbReference type="NCBI Taxonomy" id="313628"/>
    <lineage>
        <taxon>Bacteria</taxon>
        <taxon>Pseudomonadati</taxon>
        <taxon>Lentisphaerota</taxon>
        <taxon>Lentisphaeria</taxon>
        <taxon>Lentisphaerales</taxon>
        <taxon>Lentisphaeraceae</taxon>
        <taxon>Lentisphaera</taxon>
    </lineage>
</organism>
<dbReference type="Pfam" id="PF00883">
    <property type="entry name" value="Peptidase_M17"/>
    <property type="match status" value="1"/>
</dbReference>
<gene>
    <name evidence="8" type="primary">pepA</name>
    <name evidence="10" type="ORF">LNTAR_01377</name>
</gene>
<keyword evidence="8" id="KW-0479">Metal-binding</keyword>
<evidence type="ECO:0000256" key="5">
    <source>
        <dbReference type="ARBA" id="ARBA00022670"/>
    </source>
</evidence>
<dbReference type="InterPro" id="IPR011356">
    <property type="entry name" value="Leucine_aapep/pepB"/>
</dbReference>
<feature type="binding site" evidence="8">
    <location>
        <position position="341"/>
    </location>
    <ligand>
        <name>Mn(2+)</name>
        <dbReference type="ChEBI" id="CHEBI:29035"/>
        <label>1</label>
    </ligand>
</feature>
<dbReference type="GO" id="GO:0005737">
    <property type="term" value="C:cytoplasm"/>
    <property type="evidence" value="ECO:0007669"/>
    <property type="project" value="UniProtKB-SubCell"/>
</dbReference>
<dbReference type="GO" id="GO:0070006">
    <property type="term" value="F:metalloaminopeptidase activity"/>
    <property type="evidence" value="ECO:0007669"/>
    <property type="project" value="InterPro"/>
</dbReference>
<keyword evidence="5 8" id="KW-0645">Protease</keyword>
<reference evidence="10 11" key="1">
    <citation type="journal article" date="2010" name="J. Bacteriol.">
        <title>Genome sequence of Lentisphaera araneosa HTCC2155T, the type species of the order Lentisphaerales in the phylum Lentisphaerae.</title>
        <authorList>
            <person name="Thrash J.C."/>
            <person name="Cho J.C."/>
            <person name="Vergin K.L."/>
            <person name="Morris R.M."/>
            <person name="Giovannoni S.J."/>
        </authorList>
    </citation>
    <scope>NUCLEOTIDE SEQUENCE [LARGE SCALE GENOMIC DNA]</scope>
    <source>
        <strain evidence="10 11">HTCC2155</strain>
    </source>
</reference>
<dbReference type="GO" id="GO:0006508">
    <property type="term" value="P:proteolysis"/>
    <property type="evidence" value="ECO:0007669"/>
    <property type="project" value="UniProtKB-KW"/>
</dbReference>
<dbReference type="OrthoDB" id="9809354at2"/>
<evidence type="ECO:0000256" key="2">
    <source>
        <dbReference type="ARBA" id="ARBA00000967"/>
    </source>
</evidence>
<dbReference type="InterPro" id="IPR023042">
    <property type="entry name" value="Peptidase_M17_leu_NH2_pept"/>
</dbReference>
<feature type="active site" evidence="8">
    <location>
        <position position="269"/>
    </location>
</feature>
<dbReference type="InterPro" id="IPR043472">
    <property type="entry name" value="Macro_dom-like"/>
</dbReference>
<dbReference type="Gene3D" id="3.40.220.10">
    <property type="entry name" value="Leucine Aminopeptidase, subunit E, domain 1"/>
    <property type="match status" value="1"/>
</dbReference>
<evidence type="ECO:0000256" key="6">
    <source>
        <dbReference type="ARBA" id="ARBA00022801"/>
    </source>
</evidence>
<dbReference type="EC" id="3.4.11.1" evidence="8"/>
<feature type="binding site" evidence="8">
    <location>
        <position position="341"/>
    </location>
    <ligand>
        <name>Mn(2+)</name>
        <dbReference type="ChEBI" id="CHEBI:29035"/>
        <label>2</label>
    </ligand>
</feature>
<dbReference type="PANTHER" id="PTHR11963">
    <property type="entry name" value="LEUCINE AMINOPEPTIDASE-RELATED"/>
    <property type="match status" value="1"/>
</dbReference>
<evidence type="ECO:0000256" key="7">
    <source>
        <dbReference type="ARBA" id="ARBA00023211"/>
    </source>
</evidence>
<name>A6DR69_9BACT</name>